<feature type="non-terminal residue" evidence="1">
    <location>
        <position position="1"/>
    </location>
</feature>
<comment type="caution">
    <text evidence="1">The sequence shown here is derived from an EMBL/GenBank/DDBJ whole genome shotgun (WGS) entry which is preliminary data.</text>
</comment>
<evidence type="ECO:0000313" key="1">
    <source>
        <dbReference type="EMBL" id="GMS85916.1"/>
    </source>
</evidence>
<dbReference type="EMBL" id="BTSX01000002">
    <property type="protein sequence ID" value="GMS85916.1"/>
    <property type="molecule type" value="Genomic_DNA"/>
</dbReference>
<evidence type="ECO:0000313" key="2">
    <source>
        <dbReference type="Proteomes" id="UP001432027"/>
    </source>
</evidence>
<evidence type="ECO:0008006" key="3">
    <source>
        <dbReference type="Google" id="ProtNLM"/>
    </source>
</evidence>
<sequence>RHRLCLISNFQWNHMDIRENAYRQLDLDRFLIFMKNVEDVWILLERLGNFNRETRIFTATNLNQRVRANTVNKVVIEEGNLEFIVKGIEANEDGEIISLNVSNKKARFVQIRRICTEFGLIVLLIVIFRCCSL</sequence>
<reference evidence="1" key="1">
    <citation type="submission" date="2023-10" db="EMBL/GenBank/DDBJ databases">
        <title>Genome assembly of Pristionchus species.</title>
        <authorList>
            <person name="Yoshida K."/>
            <person name="Sommer R.J."/>
        </authorList>
    </citation>
    <scope>NUCLEOTIDE SEQUENCE</scope>
    <source>
        <strain evidence="1">RS0144</strain>
    </source>
</reference>
<proteinExistence type="predicted"/>
<gene>
    <name evidence="1" type="ORF">PENTCL1PPCAC_8091</name>
</gene>
<name>A0AAV5SRB2_9BILA</name>
<dbReference type="Proteomes" id="UP001432027">
    <property type="component" value="Unassembled WGS sequence"/>
</dbReference>
<accession>A0AAV5SRB2</accession>
<organism evidence="1 2">
    <name type="scientific">Pristionchus entomophagus</name>
    <dbReference type="NCBI Taxonomy" id="358040"/>
    <lineage>
        <taxon>Eukaryota</taxon>
        <taxon>Metazoa</taxon>
        <taxon>Ecdysozoa</taxon>
        <taxon>Nematoda</taxon>
        <taxon>Chromadorea</taxon>
        <taxon>Rhabditida</taxon>
        <taxon>Rhabditina</taxon>
        <taxon>Diplogasteromorpha</taxon>
        <taxon>Diplogasteroidea</taxon>
        <taxon>Neodiplogasteridae</taxon>
        <taxon>Pristionchus</taxon>
    </lineage>
</organism>
<dbReference type="AlphaFoldDB" id="A0AAV5SRB2"/>
<feature type="non-terminal residue" evidence="1">
    <location>
        <position position="133"/>
    </location>
</feature>
<protein>
    <recommendedName>
        <fullName evidence="3">Helitron helicase-like domain-containing protein</fullName>
    </recommendedName>
</protein>
<keyword evidence="2" id="KW-1185">Reference proteome</keyword>